<dbReference type="InterPro" id="IPR009076">
    <property type="entry name" value="FRB_dom"/>
</dbReference>
<dbReference type="AlphaFoldDB" id="A0A0D8X5G8"/>
<evidence type="ECO:0000259" key="1">
    <source>
        <dbReference type="Pfam" id="PF08771"/>
    </source>
</evidence>
<sequence length="135" mass="15563">MVFKPVIDICFDVVSEKNTTTVVETLEPVHKIIEKGPTTLKEQSFNQTYYCELSDAYKFCQAIKRTENVKEPTQAWEIYCQVFKKITAQLRQLTSLDLNYISPMLMKAKVSCMIDNAFETVICFKRNKNATLSDS</sequence>
<evidence type="ECO:0000313" key="2">
    <source>
        <dbReference type="EMBL" id="KJH39770.1"/>
    </source>
</evidence>
<proteinExistence type="predicted"/>
<reference evidence="2 3" key="1">
    <citation type="submission" date="2013-11" db="EMBL/GenBank/DDBJ databases">
        <title>Draft genome of the bovine lungworm Dictyocaulus viviparus.</title>
        <authorList>
            <person name="Mitreva M."/>
        </authorList>
    </citation>
    <scope>NUCLEOTIDE SEQUENCE [LARGE SCALE GENOMIC DNA]</scope>
    <source>
        <strain evidence="2 3">HannoverDv2000</strain>
    </source>
</reference>
<protein>
    <submittedName>
        <fullName evidence="2">Rapamycin binding domain protein</fullName>
    </submittedName>
</protein>
<dbReference type="SUPFAM" id="SSF47212">
    <property type="entry name" value="FKBP12-rapamycin-binding domain of FKBP-rapamycin-associated protein (FRAP)"/>
    <property type="match status" value="1"/>
</dbReference>
<dbReference type="EMBL" id="KN720773">
    <property type="protein sequence ID" value="KJH39770.1"/>
    <property type="molecule type" value="Genomic_DNA"/>
</dbReference>
<gene>
    <name evidence="2" type="ORF">DICVIV_14342</name>
</gene>
<dbReference type="Pfam" id="PF08771">
    <property type="entry name" value="FRB_dom"/>
    <property type="match status" value="1"/>
</dbReference>
<dbReference type="GO" id="GO:0044877">
    <property type="term" value="F:protein-containing complex binding"/>
    <property type="evidence" value="ECO:0007669"/>
    <property type="project" value="InterPro"/>
</dbReference>
<dbReference type="Gene3D" id="1.20.120.150">
    <property type="entry name" value="FKBP12-rapamycin binding domain"/>
    <property type="match status" value="1"/>
</dbReference>
<feature type="domain" description="FKBP12-rapamycin binding" evidence="1">
    <location>
        <begin position="14"/>
        <end position="87"/>
    </location>
</feature>
<name>A0A0D8X5G8_DICVI</name>
<organism evidence="2 3">
    <name type="scientific">Dictyocaulus viviparus</name>
    <name type="common">Bovine lungworm</name>
    <dbReference type="NCBI Taxonomy" id="29172"/>
    <lineage>
        <taxon>Eukaryota</taxon>
        <taxon>Metazoa</taxon>
        <taxon>Ecdysozoa</taxon>
        <taxon>Nematoda</taxon>
        <taxon>Chromadorea</taxon>
        <taxon>Rhabditida</taxon>
        <taxon>Rhabditina</taxon>
        <taxon>Rhabditomorpha</taxon>
        <taxon>Strongyloidea</taxon>
        <taxon>Metastrongylidae</taxon>
        <taxon>Dictyocaulus</taxon>
    </lineage>
</organism>
<keyword evidence="3" id="KW-1185">Reference proteome</keyword>
<reference evidence="3" key="2">
    <citation type="journal article" date="2016" name="Sci. Rep.">
        <title>Dictyocaulus viviparus genome, variome and transcriptome elucidate lungworm biology and support future intervention.</title>
        <authorList>
            <person name="McNulty S.N."/>
            <person name="Strube C."/>
            <person name="Rosa B.A."/>
            <person name="Martin J.C."/>
            <person name="Tyagi R."/>
            <person name="Choi Y.J."/>
            <person name="Wang Q."/>
            <person name="Hallsworth Pepin K."/>
            <person name="Zhang X."/>
            <person name="Ozersky P."/>
            <person name="Wilson R.K."/>
            <person name="Sternberg P.W."/>
            <person name="Gasser R.B."/>
            <person name="Mitreva M."/>
        </authorList>
    </citation>
    <scope>NUCLEOTIDE SEQUENCE [LARGE SCALE GENOMIC DNA]</scope>
    <source>
        <strain evidence="3">HannoverDv2000</strain>
    </source>
</reference>
<accession>A0A0D8X5G8</accession>
<dbReference type="InterPro" id="IPR036738">
    <property type="entry name" value="FRB_sf"/>
</dbReference>
<dbReference type="Proteomes" id="UP000053766">
    <property type="component" value="Unassembled WGS sequence"/>
</dbReference>
<dbReference type="STRING" id="29172.A0A0D8X5G8"/>
<evidence type="ECO:0000313" key="3">
    <source>
        <dbReference type="Proteomes" id="UP000053766"/>
    </source>
</evidence>
<dbReference type="SMART" id="SM01345">
    <property type="entry name" value="Rapamycin_bind"/>
    <property type="match status" value="1"/>
</dbReference>